<organism>
    <name type="scientific">Branchiostoma floridae</name>
    <name type="common">Florida lancelet</name>
    <name type="synonym">Amphioxus</name>
    <dbReference type="NCBI Taxonomy" id="7739"/>
    <lineage>
        <taxon>Eukaryota</taxon>
        <taxon>Metazoa</taxon>
        <taxon>Chordata</taxon>
        <taxon>Cephalochordata</taxon>
        <taxon>Leptocardii</taxon>
        <taxon>Amphioxiformes</taxon>
        <taxon>Branchiostomatidae</taxon>
        <taxon>Branchiostoma</taxon>
    </lineage>
</organism>
<feature type="transmembrane region" description="Helical" evidence="4">
    <location>
        <begin position="751"/>
        <end position="777"/>
    </location>
</feature>
<dbReference type="Gene3D" id="2.40.128.20">
    <property type="match status" value="1"/>
</dbReference>
<dbReference type="FunFam" id="2.40.128.20:FF:000001">
    <property type="entry name" value="Fatty acid-binding protein, adipocyte"/>
    <property type="match status" value="1"/>
</dbReference>
<dbReference type="PANTHER" id="PTHR11955">
    <property type="entry name" value="FATTY ACID BINDING PROTEIN"/>
    <property type="match status" value="1"/>
</dbReference>
<dbReference type="Pfam" id="PF00061">
    <property type="entry name" value="Lipocalin"/>
    <property type="match status" value="1"/>
</dbReference>
<dbReference type="SUPFAM" id="SSF50814">
    <property type="entry name" value="Lipocalins"/>
    <property type="match status" value="1"/>
</dbReference>
<feature type="compositionally biased region" description="Polar residues" evidence="3">
    <location>
        <begin position="815"/>
        <end position="826"/>
    </location>
</feature>
<protein>
    <recommendedName>
        <fullName evidence="5">Cytosolic fatty-acid binding proteins domain-containing protein</fullName>
    </recommendedName>
</protein>
<evidence type="ECO:0000259" key="5">
    <source>
        <dbReference type="PROSITE" id="PS00214"/>
    </source>
</evidence>
<feature type="compositionally biased region" description="Gly residues" evidence="3">
    <location>
        <begin position="132"/>
        <end position="142"/>
    </location>
</feature>
<proteinExistence type="inferred from homology"/>
<evidence type="ECO:0000256" key="1">
    <source>
        <dbReference type="ARBA" id="ARBA00008390"/>
    </source>
</evidence>
<dbReference type="CDD" id="cd00742">
    <property type="entry name" value="FABP"/>
    <property type="match status" value="1"/>
</dbReference>
<name>C3ZQR4_BRAFL</name>
<comment type="similarity">
    <text evidence="1 2">Belongs to the calycin superfamily. Fatty-acid binding protein (FABP) family.</text>
</comment>
<keyword evidence="2" id="KW-0813">Transport</keyword>
<evidence type="ECO:0000256" key="4">
    <source>
        <dbReference type="SAM" id="Phobius"/>
    </source>
</evidence>
<dbReference type="STRING" id="7739.C3ZQR4"/>
<feature type="compositionally biased region" description="Pro residues" evidence="3">
    <location>
        <begin position="799"/>
        <end position="812"/>
    </location>
</feature>
<feature type="compositionally biased region" description="Basic and acidic residues" evidence="3">
    <location>
        <begin position="433"/>
        <end position="448"/>
    </location>
</feature>
<feature type="compositionally biased region" description="Basic and acidic residues" evidence="3">
    <location>
        <begin position="101"/>
        <end position="131"/>
    </location>
</feature>
<dbReference type="AlphaFoldDB" id="C3ZQR4"/>
<dbReference type="eggNOG" id="KOG4015">
    <property type="taxonomic scope" value="Eukaryota"/>
</dbReference>
<feature type="transmembrane region" description="Helical" evidence="4">
    <location>
        <begin position="638"/>
        <end position="659"/>
    </location>
</feature>
<dbReference type="InterPro" id="IPR000463">
    <property type="entry name" value="Fatty_acid-bd"/>
</dbReference>
<evidence type="ECO:0000313" key="6">
    <source>
        <dbReference type="EMBL" id="EEN45110.1"/>
    </source>
</evidence>
<feature type="region of interest" description="Disordered" evidence="3">
    <location>
        <begin position="798"/>
        <end position="845"/>
    </location>
</feature>
<accession>C3ZQR4</accession>
<gene>
    <name evidence="6" type="ORF">BRAFLDRAFT_120906</name>
</gene>
<feature type="domain" description="Cytosolic fatty-acid binding proteins" evidence="5">
    <location>
        <begin position="858"/>
        <end position="875"/>
    </location>
</feature>
<evidence type="ECO:0000256" key="2">
    <source>
        <dbReference type="RuleBase" id="RU003696"/>
    </source>
</evidence>
<feature type="compositionally biased region" description="Polar residues" evidence="3">
    <location>
        <begin position="835"/>
        <end position="845"/>
    </location>
</feature>
<dbReference type="InterPro" id="IPR031259">
    <property type="entry name" value="ILBP"/>
</dbReference>
<feature type="compositionally biased region" description="Basic and acidic residues" evidence="3">
    <location>
        <begin position="144"/>
        <end position="156"/>
    </location>
</feature>
<feature type="transmembrane region" description="Helical" evidence="4">
    <location>
        <begin position="671"/>
        <end position="695"/>
    </location>
</feature>
<feature type="region of interest" description="Disordered" evidence="3">
    <location>
        <begin position="1"/>
        <end position="626"/>
    </location>
</feature>
<dbReference type="GO" id="GO:0008289">
    <property type="term" value="F:lipid binding"/>
    <property type="evidence" value="ECO:0007669"/>
    <property type="project" value="InterPro"/>
</dbReference>
<keyword evidence="4" id="KW-1133">Transmembrane helix</keyword>
<dbReference type="InterPro" id="IPR012674">
    <property type="entry name" value="Calycin"/>
</dbReference>
<dbReference type="PRINTS" id="PR00178">
    <property type="entry name" value="FATTYACIDBP"/>
</dbReference>
<feature type="compositionally biased region" description="Basic and acidic residues" evidence="3">
    <location>
        <begin position="168"/>
        <end position="251"/>
    </location>
</feature>
<feature type="compositionally biased region" description="Basic and acidic residues" evidence="3">
    <location>
        <begin position="303"/>
        <end position="312"/>
    </location>
</feature>
<feature type="compositionally biased region" description="Basic and acidic residues" evidence="3">
    <location>
        <begin position="385"/>
        <end position="414"/>
    </location>
</feature>
<feature type="compositionally biased region" description="Basic and acidic residues" evidence="3">
    <location>
        <begin position="323"/>
        <end position="344"/>
    </location>
</feature>
<dbReference type="InParanoid" id="C3ZQR4"/>
<dbReference type="EMBL" id="GG666662">
    <property type="protein sequence ID" value="EEN45110.1"/>
    <property type="molecule type" value="Genomic_DNA"/>
</dbReference>
<feature type="compositionally biased region" description="Basic and acidic residues" evidence="3">
    <location>
        <begin position="260"/>
        <end position="274"/>
    </location>
</feature>
<feature type="compositionally biased region" description="Basic and acidic residues" evidence="3">
    <location>
        <begin position="282"/>
        <end position="295"/>
    </location>
</feature>
<feature type="compositionally biased region" description="Basic and acidic residues" evidence="3">
    <location>
        <begin position="582"/>
        <end position="595"/>
    </location>
</feature>
<sequence length="987" mass="110782">MSRPVIPPSDYSDDDSDQESQRIANAQRGRLWRSSPERGGGGGDNWGLFAKSPGGPPLPARNVNGPSKAWRFAGEPPSGPGRLRGGLNQSEPYSPIPSDYEESRSRHGVGDKPSDRDEPRARERGRPRGGEEMGGWGQGSPTGGRHDDGYESDGRQPDFGQRRPVRHDRREPPRESGRPEAERNRRYDPNELGRPDMGRNGPKDRPEIGRPDVGRNRPTDRPDVGRADDERNRLNDRTDIGRPRVGEDRPINRRKMSPPDVERRRPGDPRDHRYSPNGRGYPPRERETNPSRERAQGPGDPYRGFRPEEPRSRRPSGPPPRYNPEDRWDERDHGRFPPKDDALPTRDYNQGQRRFTPKEQVPPNRRFTPQEQRNARKNTPFDPRAPSDFESDRNDHRRPGEPPRGRSPYDRDDVSWGPRFPTDGPYGRNEAPPSDRRGHDMPPGERRGQPMHSHPYSQGGVAPGFRPDYPPDPSSRGEPPYQNTSTPRVPEGPYRPVPKAGPYPERENGYISDASSRYRPRDDSYQSDDENSRSSQNDGYEIPAKKPNRGFSYAPKESLERSFNHGTYNPPTPKPGGVRRPKSLEDISDEDRGHPEGQSTFAEEYRQKPKAYPTAQSQYPEKSEDPTEDEVIFLSATLAYWLIGVGVACIVVGTVGLFFCMTWHAMAGAPLWSGLCFVTTVFVVVAVVALLLQLVNAGITASGLSIAVDIIKEINVNGGQRAAVPTPAPGFNIIFWNTAIYAFVSTPNLMFYVNIAMFVVILLTSVVANVLLIFVLAKTVQKLRQRKQQGKVQIIARPHPLPSLHPDPPPFFRPTSSLQDPLTSSPDFDHRSHHTTSSAFPASNTEQPFFTMPVDLSGTWKLDSSENFEEFMKKLEVNMALRKMGALAKPTTEITQTGNHFVVKTSTTFKNTVVEFDIDQEFDEKTADDKEVKSVATWDGDKLVVTQKRGPPIGDVLYIRELQGDDALLLTCTAGDVVCKRHYKKSK</sequence>
<reference evidence="6" key="1">
    <citation type="journal article" date="2008" name="Nature">
        <title>The amphioxus genome and the evolution of the chordate karyotype.</title>
        <authorList>
            <consortium name="US DOE Joint Genome Institute (JGI-PGF)"/>
            <person name="Putnam N.H."/>
            <person name="Butts T."/>
            <person name="Ferrier D.E.K."/>
            <person name="Furlong R.F."/>
            <person name="Hellsten U."/>
            <person name="Kawashima T."/>
            <person name="Robinson-Rechavi M."/>
            <person name="Shoguchi E."/>
            <person name="Terry A."/>
            <person name="Yu J.-K."/>
            <person name="Benito-Gutierrez E.L."/>
            <person name="Dubchak I."/>
            <person name="Garcia-Fernandez J."/>
            <person name="Gibson-Brown J.J."/>
            <person name="Grigoriev I.V."/>
            <person name="Horton A.C."/>
            <person name="de Jong P.J."/>
            <person name="Jurka J."/>
            <person name="Kapitonov V.V."/>
            <person name="Kohara Y."/>
            <person name="Kuroki Y."/>
            <person name="Lindquist E."/>
            <person name="Lucas S."/>
            <person name="Osoegawa K."/>
            <person name="Pennacchio L.A."/>
            <person name="Salamov A.A."/>
            <person name="Satou Y."/>
            <person name="Sauka-Spengler T."/>
            <person name="Schmutz J."/>
            <person name="Shin-I T."/>
            <person name="Toyoda A."/>
            <person name="Bronner-Fraser M."/>
            <person name="Fujiyama A."/>
            <person name="Holland L.Z."/>
            <person name="Holland P.W.H."/>
            <person name="Satoh N."/>
            <person name="Rokhsar D.S."/>
        </authorList>
    </citation>
    <scope>NUCLEOTIDE SEQUENCE [LARGE SCALE GENOMIC DNA]</scope>
    <source>
        <strain evidence="6">S238N-H82</strain>
        <tissue evidence="6">Testes</tissue>
    </source>
</reference>
<dbReference type="InterPro" id="IPR000566">
    <property type="entry name" value="Lipocln_cytosolic_FA-bd_dom"/>
</dbReference>
<keyword evidence="4" id="KW-0472">Membrane</keyword>
<keyword evidence="4" id="KW-0812">Transmembrane</keyword>
<dbReference type="PROSITE" id="PS00214">
    <property type="entry name" value="FABP"/>
    <property type="match status" value="1"/>
</dbReference>
<evidence type="ECO:0000256" key="3">
    <source>
        <dbReference type="SAM" id="MobiDB-lite"/>
    </source>
</evidence>